<accession>A0A5B7IBM8</accession>
<protein>
    <submittedName>
        <fullName evidence="2">Uncharacterized protein</fullName>
    </submittedName>
</protein>
<name>A0A5B7IBM8_PORTR</name>
<feature type="region of interest" description="Disordered" evidence="1">
    <location>
        <begin position="34"/>
        <end position="66"/>
    </location>
</feature>
<evidence type="ECO:0000256" key="1">
    <source>
        <dbReference type="SAM" id="MobiDB-lite"/>
    </source>
</evidence>
<evidence type="ECO:0000313" key="3">
    <source>
        <dbReference type="Proteomes" id="UP000324222"/>
    </source>
</evidence>
<keyword evidence="3" id="KW-1185">Reference proteome</keyword>
<proteinExistence type="predicted"/>
<gene>
    <name evidence="2" type="ORF">E2C01_074244</name>
</gene>
<dbReference type="EMBL" id="VSRR010051866">
    <property type="protein sequence ID" value="MPC79703.1"/>
    <property type="molecule type" value="Genomic_DNA"/>
</dbReference>
<dbReference type="AlphaFoldDB" id="A0A5B7IBM8"/>
<sequence length="66" mass="7117">MAKGGQPEDFCLARHSENPPGRLSHFFNGTVLRQGSSDGSGDCSPVQGGLIPFPPRPADLRRPWDV</sequence>
<comment type="caution">
    <text evidence="2">The sequence shown here is derived from an EMBL/GenBank/DDBJ whole genome shotgun (WGS) entry which is preliminary data.</text>
</comment>
<reference evidence="2 3" key="1">
    <citation type="submission" date="2019-05" db="EMBL/GenBank/DDBJ databases">
        <title>Another draft genome of Portunus trituberculatus and its Hox gene families provides insights of decapod evolution.</title>
        <authorList>
            <person name="Jeong J.-H."/>
            <person name="Song I."/>
            <person name="Kim S."/>
            <person name="Choi T."/>
            <person name="Kim D."/>
            <person name="Ryu S."/>
            <person name="Kim W."/>
        </authorList>
    </citation>
    <scope>NUCLEOTIDE SEQUENCE [LARGE SCALE GENOMIC DNA]</scope>
    <source>
        <tissue evidence="2">Muscle</tissue>
    </source>
</reference>
<dbReference type="Proteomes" id="UP000324222">
    <property type="component" value="Unassembled WGS sequence"/>
</dbReference>
<evidence type="ECO:0000313" key="2">
    <source>
        <dbReference type="EMBL" id="MPC79703.1"/>
    </source>
</evidence>
<organism evidence="2 3">
    <name type="scientific">Portunus trituberculatus</name>
    <name type="common">Swimming crab</name>
    <name type="synonym">Neptunus trituberculatus</name>
    <dbReference type="NCBI Taxonomy" id="210409"/>
    <lineage>
        <taxon>Eukaryota</taxon>
        <taxon>Metazoa</taxon>
        <taxon>Ecdysozoa</taxon>
        <taxon>Arthropoda</taxon>
        <taxon>Crustacea</taxon>
        <taxon>Multicrustacea</taxon>
        <taxon>Malacostraca</taxon>
        <taxon>Eumalacostraca</taxon>
        <taxon>Eucarida</taxon>
        <taxon>Decapoda</taxon>
        <taxon>Pleocyemata</taxon>
        <taxon>Brachyura</taxon>
        <taxon>Eubrachyura</taxon>
        <taxon>Portunoidea</taxon>
        <taxon>Portunidae</taxon>
        <taxon>Portuninae</taxon>
        <taxon>Portunus</taxon>
    </lineage>
</organism>